<dbReference type="PROSITE" id="PS00687">
    <property type="entry name" value="ALDEHYDE_DEHYDR_GLU"/>
    <property type="match status" value="1"/>
</dbReference>
<dbReference type="Proteomes" id="UP000051487">
    <property type="component" value="Unassembled WGS sequence"/>
</dbReference>
<dbReference type="GO" id="GO:0004029">
    <property type="term" value="F:aldehyde dehydrogenase (NAD+) activity"/>
    <property type="evidence" value="ECO:0007669"/>
    <property type="project" value="UniProtKB-EC"/>
</dbReference>
<dbReference type="InterPro" id="IPR016162">
    <property type="entry name" value="Ald_DH_N"/>
</dbReference>
<evidence type="ECO:0000256" key="3">
    <source>
        <dbReference type="ARBA" id="ARBA00024226"/>
    </source>
</evidence>
<evidence type="ECO:0000259" key="8">
    <source>
        <dbReference type="Pfam" id="PF00171"/>
    </source>
</evidence>
<comment type="catalytic activity">
    <reaction evidence="5">
        <text>an aldehyde + NAD(+) + H2O = a carboxylate + NADH + 2 H(+)</text>
        <dbReference type="Rhea" id="RHEA:16185"/>
        <dbReference type="ChEBI" id="CHEBI:15377"/>
        <dbReference type="ChEBI" id="CHEBI:15378"/>
        <dbReference type="ChEBI" id="CHEBI:17478"/>
        <dbReference type="ChEBI" id="CHEBI:29067"/>
        <dbReference type="ChEBI" id="CHEBI:57540"/>
        <dbReference type="ChEBI" id="CHEBI:57945"/>
        <dbReference type="EC" id="1.2.1.3"/>
    </reaction>
</comment>
<dbReference type="GO" id="GO:0019413">
    <property type="term" value="P:acetate biosynthetic process"/>
    <property type="evidence" value="ECO:0007669"/>
    <property type="project" value="UniProtKB-ARBA"/>
</dbReference>
<dbReference type="InterPro" id="IPR015590">
    <property type="entry name" value="Aldehyde_DH_dom"/>
</dbReference>
<dbReference type="PANTHER" id="PTHR11699">
    <property type="entry name" value="ALDEHYDE DEHYDROGENASE-RELATED"/>
    <property type="match status" value="1"/>
</dbReference>
<comment type="caution">
    <text evidence="9">The sequence shown here is derived from an EMBL/GenBank/DDBJ whole genome shotgun (WGS) entry which is preliminary data.</text>
</comment>
<dbReference type="FunFam" id="3.40.605.10:FF:000050">
    <property type="entry name" value="Aldehyde dehydrogenase, mitochondrial"/>
    <property type="match status" value="1"/>
</dbReference>
<evidence type="ECO:0000256" key="4">
    <source>
        <dbReference type="ARBA" id="ARBA00044146"/>
    </source>
</evidence>
<protein>
    <recommendedName>
        <fullName evidence="4">Aldehyde dehydrogenase</fullName>
        <ecNumber evidence="3">1.2.1.3</ecNumber>
    </recommendedName>
</protein>
<dbReference type="PROSITE" id="PS00070">
    <property type="entry name" value="ALDEHYDE_DEHYDR_CYS"/>
    <property type="match status" value="1"/>
</dbReference>
<evidence type="ECO:0000313" key="10">
    <source>
        <dbReference type="Proteomes" id="UP000051487"/>
    </source>
</evidence>
<name>A0AAN4PFR3_ASPLE</name>
<dbReference type="InterPro" id="IPR016160">
    <property type="entry name" value="Ald_DH_CS_CYS"/>
</dbReference>
<dbReference type="InterPro" id="IPR016161">
    <property type="entry name" value="Ald_DH/histidinol_DH"/>
</dbReference>
<evidence type="ECO:0000256" key="7">
    <source>
        <dbReference type="RuleBase" id="RU003345"/>
    </source>
</evidence>
<dbReference type="CDD" id="cd07091">
    <property type="entry name" value="ALDH_F1-2_Ald2-like"/>
    <property type="match status" value="1"/>
</dbReference>
<dbReference type="FunFam" id="3.40.309.10:FF:000001">
    <property type="entry name" value="Mitochondrial aldehyde dehydrogenase 2"/>
    <property type="match status" value="1"/>
</dbReference>
<evidence type="ECO:0000256" key="5">
    <source>
        <dbReference type="ARBA" id="ARBA00049194"/>
    </source>
</evidence>
<organism evidence="9 10">
    <name type="scientific">Aspergillus lentulus</name>
    <dbReference type="NCBI Taxonomy" id="293939"/>
    <lineage>
        <taxon>Eukaryota</taxon>
        <taxon>Fungi</taxon>
        <taxon>Dikarya</taxon>
        <taxon>Ascomycota</taxon>
        <taxon>Pezizomycotina</taxon>
        <taxon>Eurotiomycetes</taxon>
        <taxon>Eurotiomycetidae</taxon>
        <taxon>Eurotiales</taxon>
        <taxon>Aspergillaceae</taxon>
        <taxon>Aspergillus</taxon>
        <taxon>Aspergillus subgen. Fumigati</taxon>
    </lineage>
</organism>
<keyword evidence="2 7" id="KW-0560">Oxidoreductase</keyword>
<dbReference type="InterPro" id="IPR029510">
    <property type="entry name" value="Ald_DH_CS_GLU"/>
</dbReference>
<dbReference type="EC" id="1.2.1.3" evidence="3"/>
<dbReference type="Pfam" id="PF00171">
    <property type="entry name" value="Aldedh"/>
    <property type="match status" value="1"/>
</dbReference>
<feature type="active site" evidence="6">
    <location>
        <position position="263"/>
    </location>
</feature>
<feature type="domain" description="Aldehyde dehydrogenase" evidence="8">
    <location>
        <begin position="30"/>
        <end position="486"/>
    </location>
</feature>
<dbReference type="FunFam" id="3.40.605.10:FF:000026">
    <property type="entry name" value="Aldehyde dehydrogenase, putative"/>
    <property type="match status" value="1"/>
</dbReference>
<dbReference type="Gene3D" id="3.40.309.10">
    <property type="entry name" value="Aldehyde Dehydrogenase, Chain A, domain 2"/>
    <property type="match status" value="1"/>
</dbReference>
<dbReference type="InterPro" id="IPR016163">
    <property type="entry name" value="Ald_DH_C"/>
</dbReference>
<accession>A0AAN4PFR3</accession>
<evidence type="ECO:0000313" key="9">
    <source>
        <dbReference type="EMBL" id="GAQ05461.1"/>
    </source>
</evidence>
<reference evidence="9 10" key="1">
    <citation type="submission" date="2015-11" db="EMBL/GenBank/DDBJ databases">
        <title>Aspergillus lentulus strain IFM 54703T.</title>
        <authorList>
            <person name="Kusuya Y."/>
            <person name="Sakai K."/>
            <person name="Kamei K."/>
            <person name="Takahashi H."/>
            <person name="Yaguchi T."/>
        </authorList>
    </citation>
    <scope>NUCLEOTIDE SEQUENCE [LARGE SCALE GENOMIC DNA]</scope>
    <source>
        <strain evidence="9 10">IFM 54703</strain>
    </source>
</reference>
<dbReference type="SUPFAM" id="SSF53720">
    <property type="entry name" value="ALDH-like"/>
    <property type="match status" value="1"/>
</dbReference>
<dbReference type="EMBL" id="BCLY01000005">
    <property type="protein sequence ID" value="GAQ05461.1"/>
    <property type="molecule type" value="Genomic_DNA"/>
</dbReference>
<comment type="similarity">
    <text evidence="1 7">Belongs to the aldehyde dehydrogenase family.</text>
</comment>
<sequence>MALFQTIVTPTVTYEQPLGLFINNEFVPGVEGKTFETINPHDEKPIVAVHEATEKDVDIAVEAARKAFKGAWKDVIPSERGRLLTRLADLLERDMDTVAAIEALDNGKAFHIAKGDVALSANCIRYYGGWADKIVGQTIDTSPGSLTYTRHEPVGVCGQIIPWNFPLLMWAWKIGPAISTGNTVVLKTAEQTPLSALYVAKLVKEAGFPPGVINIISGFGRVAGAAIAAHMDIDKVAFTGSTLVGRQILQVAAKSNLKKVTLELGGKSPNIVFPDADLEDAIKYVNLGIYFNHGQCCAAGSRVLVHESIYDKFLALFKQRAEENKVGDPFHPETFQGPQVSQVQFDRIMGYIDEGKKAGATVITGGARHGEKGYYIQPTIFADVREDMKIVKEEIFGPVCTVQKFSSEEEAIEIANNTNYGLAAAVHTTNLNTAIRVSNAIRAGTVWINNYNTFLAQMPFGGFKESGLGRELGSYALDNYTQVKTVHARIKGA</sequence>
<evidence type="ECO:0000256" key="2">
    <source>
        <dbReference type="ARBA" id="ARBA00023002"/>
    </source>
</evidence>
<dbReference type="Gene3D" id="3.40.605.10">
    <property type="entry name" value="Aldehyde Dehydrogenase, Chain A, domain 1"/>
    <property type="match status" value="1"/>
</dbReference>
<proteinExistence type="inferred from homology"/>
<dbReference type="AlphaFoldDB" id="A0AAN4PFR3"/>
<evidence type="ECO:0000256" key="1">
    <source>
        <dbReference type="ARBA" id="ARBA00009986"/>
    </source>
</evidence>
<gene>
    <name evidence="9" type="ORF">ALT_2782</name>
</gene>
<evidence type="ECO:0000256" key="6">
    <source>
        <dbReference type="PROSITE-ProRule" id="PRU10007"/>
    </source>
</evidence>